<dbReference type="Pfam" id="PF02924">
    <property type="entry name" value="HDPD"/>
    <property type="match status" value="1"/>
</dbReference>
<organism evidence="1 2">
    <name type="scientific">Pseudomonas plecoglossicida</name>
    <dbReference type="NCBI Taxonomy" id="70775"/>
    <lineage>
        <taxon>Bacteria</taxon>
        <taxon>Pseudomonadati</taxon>
        <taxon>Pseudomonadota</taxon>
        <taxon>Gammaproteobacteria</taxon>
        <taxon>Pseudomonadales</taxon>
        <taxon>Pseudomonadaceae</taxon>
        <taxon>Pseudomonas</taxon>
    </lineage>
</organism>
<proteinExistence type="predicted"/>
<protein>
    <submittedName>
        <fullName evidence="1">Head decoration protein</fullName>
    </submittedName>
</protein>
<evidence type="ECO:0000313" key="2">
    <source>
        <dbReference type="Proteomes" id="UP000244874"/>
    </source>
</evidence>
<dbReference type="AlphaFoldDB" id="A0A2R7UCS7"/>
<dbReference type="RefSeq" id="WP_019096806.1">
    <property type="nucleotide sequence ID" value="NZ_QANO01000192.1"/>
</dbReference>
<comment type="caution">
    <text evidence="1">The sequence shown here is derived from an EMBL/GenBank/DDBJ whole genome shotgun (WGS) entry which is preliminary data.</text>
</comment>
<dbReference type="InterPro" id="IPR004195">
    <property type="entry name" value="Head_decoration_D"/>
</dbReference>
<evidence type="ECO:0000313" key="1">
    <source>
        <dbReference type="EMBL" id="PTU49235.1"/>
    </source>
</evidence>
<dbReference type="EMBL" id="QANO01000192">
    <property type="protein sequence ID" value="PTU49235.1"/>
    <property type="molecule type" value="Genomic_DNA"/>
</dbReference>
<gene>
    <name evidence="1" type="ORF">DBB42_26470</name>
</gene>
<reference evidence="1 2" key="1">
    <citation type="submission" date="2018-04" db="EMBL/GenBank/DDBJ databases">
        <authorList>
            <person name="Go L.Y."/>
            <person name="Mitchell J.A."/>
        </authorList>
    </citation>
    <scope>NUCLEOTIDE SEQUENCE [LARGE SCALE GENOMIC DNA]</scope>
    <source>
        <strain evidence="1 2">KCJK7865</strain>
    </source>
</reference>
<dbReference type="Proteomes" id="UP000244874">
    <property type="component" value="Unassembled WGS sequence"/>
</dbReference>
<name>A0A2R7UCS7_PSEDL</name>
<sequence length="115" mass="11928">MSKTYVEPVHAGEFLLSEGAGKISREVIELAPGAALVAGQLLGQLTASGQFAPYNPEAADGSETAKCILFASVGESDVARRGRAVVRLAEVSEGLLTGLDLDAEKALAAQFIIVR</sequence>
<accession>A0A2R7UCS7</accession>